<feature type="compositionally biased region" description="Low complexity" evidence="3">
    <location>
        <begin position="551"/>
        <end position="569"/>
    </location>
</feature>
<dbReference type="PANTHER" id="PTHR43064">
    <property type="entry name" value="PHOSPHORIBOSYLAMINOIMIDAZOLE CARBOXYLASE-RELATED"/>
    <property type="match status" value="1"/>
</dbReference>
<reference evidence="5" key="1">
    <citation type="submission" date="2023-08" db="EMBL/GenBank/DDBJ databases">
        <title>Reference Genome Resource for the Citrus Pathogen Phytophthora citrophthora.</title>
        <authorList>
            <person name="Moller H."/>
            <person name="Coetzee B."/>
            <person name="Rose L.J."/>
            <person name="Van Niekerk J.M."/>
        </authorList>
    </citation>
    <scope>NUCLEOTIDE SEQUENCE</scope>
    <source>
        <strain evidence="5">STE-U-9442</strain>
    </source>
</reference>
<dbReference type="Proteomes" id="UP001259832">
    <property type="component" value="Unassembled WGS sequence"/>
</dbReference>
<name>A0AAD9GUC5_9STRA</name>
<comment type="pathway">
    <text evidence="1">Purine metabolism; IMP biosynthesis via de novo pathway; 5-amino-1-(5-phospho-D-ribosyl)imidazole-4-carboxylate from 5-amino-1-(5-phospho-D-ribosyl)imidazole (carboxylase route): step 1/1.</text>
</comment>
<evidence type="ECO:0000313" key="5">
    <source>
        <dbReference type="EMBL" id="KAK1945055.1"/>
    </source>
</evidence>
<dbReference type="EC" id="4.1.1.21" evidence="2"/>
<evidence type="ECO:0000256" key="1">
    <source>
        <dbReference type="ARBA" id="ARBA00004747"/>
    </source>
</evidence>
<feature type="region of interest" description="Disordered" evidence="3">
    <location>
        <begin position="535"/>
        <end position="572"/>
    </location>
</feature>
<dbReference type="GO" id="GO:0006189">
    <property type="term" value="P:'de novo' IMP biosynthetic process"/>
    <property type="evidence" value="ECO:0007669"/>
    <property type="project" value="InterPro"/>
</dbReference>
<dbReference type="InterPro" id="IPR000031">
    <property type="entry name" value="PurE_dom"/>
</dbReference>
<dbReference type="GO" id="GO:0016787">
    <property type="term" value="F:hydrolase activity"/>
    <property type="evidence" value="ECO:0007669"/>
    <property type="project" value="InterPro"/>
</dbReference>
<keyword evidence="6" id="KW-1185">Reference proteome</keyword>
<dbReference type="AlphaFoldDB" id="A0AAD9GUC5"/>
<feature type="compositionally biased region" description="Polar residues" evidence="3">
    <location>
        <begin position="631"/>
        <end position="644"/>
    </location>
</feature>
<evidence type="ECO:0000256" key="2">
    <source>
        <dbReference type="ARBA" id="ARBA00012329"/>
    </source>
</evidence>
<dbReference type="Pfam" id="PF00731">
    <property type="entry name" value="AIRC"/>
    <property type="match status" value="1"/>
</dbReference>
<evidence type="ECO:0000256" key="3">
    <source>
        <dbReference type="SAM" id="MobiDB-lite"/>
    </source>
</evidence>
<dbReference type="SUPFAM" id="SSF52255">
    <property type="entry name" value="N5-CAIR mutase (phosphoribosylaminoimidazole carboxylase, PurE)"/>
    <property type="match status" value="1"/>
</dbReference>
<dbReference type="SMART" id="SM01001">
    <property type="entry name" value="AIRC"/>
    <property type="match status" value="1"/>
</dbReference>
<accession>A0AAD9GUC5</accession>
<feature type="compositionally biased region" description="Basic and acidic residues" evidence="3">
    <location>
        <begin position="394"/>
        <end position="418"/>
    </location>
</feature>
<organism evidence="5 6">
    <name type="scientific">Phytophthora citrophthora</name>
    <dbReference type="NCBI Taxonomy" id="4793"/>
    <lineage>
        <taxon>Eukaryota</taxon>
        <taxon>Sar</taxon>
        <taxon>Stramenopiles</taxon>
        <taxon>Oomycota</taxon>
        <taxon>Peronosporomycetes</taxon>
        <taxon>Peronosporales</taxon>
        <taxon>Peronosporaceae</taxon>
        <taxon>Phytophthora</taxon>
    </lineage>
</organism>
<dbReference type="NCBIfam" id="NF033503">
    <property type="entry name" value="LarB"/>
    <property type="match status" value="1"/>
</dbReference>
<feature type="region of interest" description="Disordered" evidence="3">
    <location>
        <begin position="348"/>
        <end position="424"/>
    </location>
</feature>
<proteinExistence type="predicted"/>
<dbReference type="Gene3D" id="3.40.50.1970">
    <property type="match status" value="1"/>
</dbReference>
<dbReference type="GO" id="GO:0004638">
    <property type="term" value="F:phosphoribosylaminoimidazole carboxylase activity"/>
    <property type="evidence" value="ECO:0007669"/>
    <property type="project" value="UniProtKB-EC"/>
</dbReference>
<feature type="compositionally biased region" description="Basic and acidic residues" evidence="3">
    <location>
        <begin position="592"/>
        <end position="601"/>
    </location>
</feature>
<evidence type="ECO:0000259" key="4">
    <source>
        <dbReference type="SMART" id="SM01001"/>
    </source>
</evidence>
<dbReference type="EMBL" id="JASMQC010000005">
    <property type="protein sequence ID" value="KAK1945055.1"/>
    <property type="molecule type" value="Genomic_DNA"/>
</dbReference>
<feature type="compositionally biased region" description="Basic and acidic residues" evidence="3">
    <location>
        <begin position="618"/>
        <end position="630"/>
    </location>
</feature>
<feature type="region of interest" description="Disordered" evidence="3">
    <location>
        <begin position="587"/>
        <end position="675"/>
    </location>
</feature>
<protein>
    <recommendedName>
        <fullName evidence="2">phosphoribosylaminoimidazole carboxylase</fullName>
        <ecNumber evidence="2">4.1.1.21</ecNumber>
    </recommendedName>
</protein>
<gene>
    <name evidence="5" type="ORF">P3T76_003588</name>
</gene>
<dbReference type="InterPro" id="IPR039476">
    <property type="entry name" value="P2CMN_synthase_LarB"/>
</dbReference>
<dbReference type="PANTHER" id="PTHR43064:SF1">
    <property type="entry name" value="SLL1489 PROTEIN"/>
    <property type="match status" value="1"/>
</dbReference>
<sequence>MKLIAALRSHRSALLRATSTATGGERIVPKLCTAGMVTSSNSQSGDNKSILELLQRVADGKVSPLAAAELCSAAAEYEAVGNFAKIDTKREARTGFPEVVYAESKTSEQVAAIMNAMIDRGEDNVIASRVTPSAAGEIQALMPDRHLIYYEVPRILASKSMKGGEENEGDNEQAPTACILCAGTSDLPVAEEAAITLELADYRVTRLYDVGVAGIHRLLRNQHILRASDVAICVAGMDGALPGVVGGLTSAPVIAVPTSVGYGAAFGGLAPLLTMLNACSPGVGVVNIDNGFGAAVLAASMGRKKAAVTRNKSIDRHLPAVGSSSPASSLLGDVSPSSLRGLVAIKQEPTAMDTESSSDSPKLPSPMFQPIHTALPIGENTQERRPKNRRKRRSSGDDVVDHRRDEEDNSSDEEKQNGELEQQQEMVTISVAELEKWQQRVIFHVEDHFTNEQLKRIAEFGRVHGTIMQEAKQYVSNMEIQLQNQLEEDRTSLRAQAEEFVSKMTAENHSLCQQLKQAKQTIETLEQELAALKAEKTQWTQQKDSEKSQNHEPQQTPQQTHSPPNNQTQVQPGHHKINVSAEALPINDAPEADGHEPEKQGPIKQIEGKPASPSPHLNVDKKSAQVDKHQAQQNASSANGTQSKPVGGLEECLPPTDASKLPVDTGEVQGLARTA</sequence>
<feature type="domain" description="PurE" evidence="4">
    <location>
        <begin position="175"/>
        <end position="316"/>
    </location>
</feature>
<evidence type="ECO:0000313" key="6">
    <source>
        <dbReference type="Proteomes" id="UP001259832"/>
    </source>
</evidence>
<comment type="caution">
    <text evidence="5">The sequence shown here is derived from an EMBL/GenBank/DDBJ whole genome shotgun (WGS) entry which is preliminary data.</text>
</comment>